<accession>A0AA39NN47</accession>
<proteinExistence type="predicted"/>
<gene>
    <name evidence="1" type="ORF">IW261DRAFT_1426217</name>
</gene>
<evidence type="ECO:0000313" key="1">
    <source>
        <dbReference type="EMBL" id="KAK0468707.1"/>
    </source>
</evidence>
<organism evidence="1 2">
    <name type="scientific">Armillaria novae-zelandiae</name>
    <dbReference type="NCBI Taxonomy" id="153914"/>
    <lineage>
        <taxon>Eukaryota</taxon>
        <taxon>Fungi</taxon>
        <taxon>Dikarya</taxon>
        <taxon>Basidiomycota</taxon>
        <taxon>Agaricomycotina</taxon>
        <taxon>Agaricomycetes</taxon>
        <taxon>Agaricomycetidae</taxon>
        <taxon>Agaricales</taxon>
        <taxon>Marasmiineae</taxon>
        <taxon>Physalacriaceae</taxon>
        <taxon>Armillaria</taxon>
    </lineage>
</organism>
<reference evidence="1" key="1">
    <citation type="submission" date="2023-06" db="EMBL/GenBank/DDBJ databases">
        <authorList>
            <consortium name="Lawrence Berkeley National Laboratory"/>
            <person name="Ahrendt S."/>
            <person name="Sahu N."/>
            <person name="Indic B."/>
            <person name="Wong-Bajracharya J."/>
            <person name="Merenyi Z."/>
            <person name="Ke H.-M."/>
            <person name="Monk M."/>
            <person name="Kocsube S."/>
            <person name="Drula E."/>
            <person name="Lipzen A."/>
            <person name="Balint B."/>
            <person name="Henrissat B."/>
            <person name="Andreopoulos B."/>
            <person name="Martin F.M."/>
            <person name="Harder C.B."/>
            <person name="Rigling D."/>
            <person name="Ford K.L."/>
            <person name="Foster G.D."/>
            <person name="Pangilinan J."/>
            <person name="Papanicolaou A."/>
            <person name="Barry K."/>
            <person name="LaButti K."/>
            <person name="Viragh M."/>
            <person name="Koriabine M."/>
            <person name="Yan M."/>
            <person name="Riley R."/>
            <person name="Champramary S."/>
            <person name="Plett K.L."/>
            <person name="Tsai I.J."/>
            <person name="Slot J."/>
            <person name="Sipos G."/>
            <person name="Plett J."/>
            <person name="Nagy L.G."/>
            <person name="Grigoriev I.V."/>
        </authorList>
    </citation>
    <scope>NUCLEOTIDE SEQUENCE</scope>
    <source>
        <strain evidence="1">ICMP 16352</strain>
    </source>
</reference>
<name>A0AA39NN47_9AGAR</name>
<comment type="caution">
    <text evidence="1">The sequence shown here is derived from an EMBL/GenBank/DDBJ whole genome shotgun (WGS) entry which is preliminary data.</text>
</comment>
<evidence type="ECO:0000313" key="2">
    <source>
        <dbReference type="Proteomes" id="UP001175227"/>
    </source>
</evidence>
<keyword evidence="2" id="KW-1185">Reference proteome</keyword>
<dbReference type="Proteomes" id="UP001175227">
    <property type="component" value="Unassembled WGS sequence"/>
</dbReference>
<sequence>MCCLQILLINLHPKGMTIWHALDSQTTDSQWESGLYLGKNLTYLTVAVLPRKAPVHAYLDVESSILSDKAQHPIMVTNNDVFKYDSDITLVKSAEGLPLDKQKAVYCLQVLTDDDNEDDILITFSPLPLLSAFKLVTNVEDYNAAVSYAGGAQLPLGVSDGPDILVSAYDTTPEPKADWNPSWHDLQHGEIQILRFIHSLIEEETVEIHQCADNALVRHWKELSDSFETIQHQEEYILVLRDLLDRYSIVIPDM</sequence>
<dbReference type="AlphaFoldDB" id="A0AA39NN47"/>
<protein>
    <submittedName>
        <fullName evidence="1">Uncharacterized protein</fullName>
    </submittedName>
</protein>
<dbReference type="EMBL" id="JAUEPR010000068">
    <property type="protein sequence ID" value="KAK0468707.1"/>
    <property type="molecule type" value="Genomic_DNA"/>
</dbReference>